<evidence type="ECO:0000256" key="3">
    <source>
        <dbReference type="ARBA" id="ARBA00022692"/>
    </source>
</evidence>
<dbReference type="PANTHER" id="PTHR13414:SF9">
    <property type="entry name" value="PROTON-COUPLED ZINC ANTIPORTER SLC30A9, MITOCHONDRIAL"/>
    <property type="match status" value="1"/>
</dbReference>
<feature type="transmembrane region" description="Helical" evidence="6">
    <location>
        <begin position="97"/>
        <end position="117"/>
    </location>
</feature>
<dbReference type="SUPFAM" id="SSF160240">
    <property type="entry name" value="Cation efflux protein cytoplasmic domain-like"/>
    <property type="match status" value="1"/>
</dbReference>
<dbReference type="PANTHER" id="PTHR13414">
    <property type="entry name" value="HUEL-CATION TRANSPORTER"/>
    <property type="match status" value="1"/>
</dbReference>
<evidence type="ECO:0000256" key="6">
    <source>
        <dbReference type="SAM" id="Phobius"/>
    </source>
</evidence>
<evidence type="ECO:0000256" key="2">
    <source>
        <dbReference type="ARBA" id="ARBA00022448"/>
    </source>
</evidence>
<evidence type="ECO:0000256" key="1">
    <source>
        <dbReference type="ARBA" id="ARBA00004141"/>
    </source>
</evidence>
<keyword evidence="2" id="KW-0813">Transport</keyword>
<dbReference type="InterPro" id="IPR040177">
    <property type="entry name" value="SLC30A9"/>
</dbReference>
<feature type="transmembrane region" description="Helical" evidence="6">
    <location>
        <begin position="137"/>
        <end position="156"/>
    </location>
</feature>
<dbReference type="Gene3D" id="1.20.1510.10">
    <property type="entry name" value="Cation efflux protein transmembrane domain"/>
    <property type="match status" value="1"/>
</dbReference>
<dbReference type="InterPro" id="IPR027469">
    <property type="entry name" value="Cation_efflux_TMD_sf"/>
</dbReference>
<proteinExistence type="predicted"/>
<dbReference type="InterPro" id="IPR036837">
    <property type="entry name" value="Cation_efflux_CTD_sf"/>
</dbReference>
<organism evidence="8 9">
    <name type="scientific">Sphingomonas albertensis</name>
    <dbReference type="NCBI Taxonomy" id="2762591"/>
    <lineage>
        <taxon>Bacteria</taxon>
        <taxon>Pseudomonadati</taxon>
        <taxon>Pseudomonadota</taxon>
        <taxon>Alphaproteobacteria</taxon>
        <taxon>Sphingomonadales</taxon>
        <taxon>Sphingomonadaceae</taxon>
        <taxon>Sphingomonas</taxon>
    </lineage>
</organism>
<dbReference type="SUPFAM" id="SSF161111">
    <property type="entry name" value="Cation efflux protein transmembrane domain-like"/>
    <property type="match status" value="1"/>
</dbReference>
<dbReference type="Gene3D" id="3.30.70.1350">
    <property type="entry name" value="Cation efflux protein, cytoplasmic domain"/>
    <property type="match status" value="1"/>
</dbReference>
<evidence type="ECO:0000256" key="5">
    <source>
        <dbReference type="ARBA" id="ARBA00023136"/>
    </source>
</evidence>
<dbReference type="NCBIfam" id="TIGR01297">
    <property type="entry name" value="CDF"/>
    <property type="match status" value="1"/>
</dbReference>
<dbReference type="InterPro" id="IPR058533">
    <property type="entry name" value="Cation_efflux_TM"/>
</dbReference>
<dbReference type="InterPro" id="IPR002524">
    <property type="entry name" value="Cation_efflux"/>
</dbReference>
<accession>A0ABR7AN42</accession>
<evidence type="ECO:0000256" key="4">
    <source>
        <dbReference type="ARBA" id="ARBA00022989"/>
    </source>
</evidence>
<name>A0ABR7AN42_9SPHN</name>
<dbReference type="Proteomes" id="UP000597613">
    <property type="component" value="Unassembled WGS sequence"/>
</dbReference>
<keyword evidence="5 6" id="KW-0472">Membrane</keyword>
<dbReference type="EMBL" id="JACONT010000017">
    <property type="protein sequence ID" value="MBC3941881.1"/>
    <property type="molecule type" value="Genomic_DNA"/>
</dbReference>
<protein>
    <submittedName>
        <fullName evidence="8">Cation diffusion facilitator family transporter</fullName>
    </submittedName>
</protein>
<keyword evidence="9" id="KW-1185">Reference proteome</keyword>
<evidence type="ECO:0000313" key="9">
    <source>
        <dbReference type="Proteomes" id="UP000597613"/>
    </source>
</evidence>
<keyword evidence="4 6" id="KW-1133">Transmembrane helix</keyword>
<feature type="transmembrane region" description="Helical" evidence="6">
    <location>
        <begin position="213"/>
        <end position="232"/>
    </location>
</feature>
<comment type="subcellular location">
    <subcellularLocation>
        <location evidence="1">Membrane</location>
        <topology evidence="1">Multi-pass membrane protein</topology>
    </subcellularLocation>
</comment>
<comment type="caution">
    <text evidence="8">The sequence shown here is derived from an EMBL/GenBank/DDBJ whole genome shotgun (WGS) entry which is preliminary data.</text>
</comment>
<sequence length="334" mass="34647">MRQAFRLSGKGWAGLPALLSAGGADARSVTVIAALAGDLAIAVLKFYAAASTVSSAMYAEGIHSLIDAGTEVILLYSVFAARRPSNALHQLGYGREAFFWSFVAALLILAAGAGTTIHDGLLQIAAPSPLKDVRLNYAILLASLCVEIVSSAFTLRKISDSKGWRGLIAFARTSRDTASLTVLFGSLTGVLGLLLAAAGIASGEVLDRPWLDGLASIGIGAILAVSALVLAGQAKALLIGLSASPAKVRTILATAREEPGIEAVNGAITVHIGVDQLILALSVEFAPGLKAVEIEDVANSMEQRLKAAHPDVVTVFMKPQSPERFAKVQAARGW</sequence>
<reference evidence="8 9" key="1">
    <citation type="submission" date="2020-08" db="EMBL/GenBank/DDBJ databases">
        <title>Putative novel bacterial strains isolated from necrotic wheat leaf tissues caused by Xanthomonas translucens.</title>
        <authorList>
            <person name="Tambong J.T."/>
        </authorList>
    </citation>
    <scope>NUCLEOTIDE SEQUENCE [LARGE SCALE GENOMIC DNA]</scope>
    <source>
        <strain evidence="9">DOAB 1063</strain>
    </source>
</reference>
<evidence type="ECO:0000313" key="8">
    <source>
        <dbReference type="EMBL" id="MBC3941881.1"/>
    </source>
</evidence>
<feature type="transmembrane region" description="Helical" evidence="6">
    <location>
        <begin position="177"/>
        <end position="201"/>
    </location>
</feature>
<feature type="domain" description="Cation efflux protein transmembrane" evidence="7">
    <location>
        <begin position="31"/>
        <end position="231"/>
    </location>
</feature>
<keyword evidence="3 6" id="KW-0812">Transmembrane</keyword>
<evidence type="ECO:0000259" key="7">
    <source>
        <dbReference type="Pfam" id="PF01545"/>
    </source>
</evidence>
<gene>
    <name evidence="8" type="ORF">H8S47_09330</name>
</gene>
<dbReference type="Pfam" id="PF01545">
    <property type="entry name" value="Cation_efflux"/>
    <property type="match status" value="1"/>
</dbReference>